<keyword evidence="3" id="KW-0547">Nucleotide-binding</keyword>
<evidence type="ECO:0000256" key="2">
    <source>
        <dbReference type="ARBA" id="ARBA00022448"/>
    </source>
</evidence>
<evidence type="ECO:0000256" key="5">
    <source>
        <dbReference type="SAM" id="MobiDB-lite"/>
    </source>
</evidence>
<reference evidence="7" key="1">
    <citation type="submission" date="2021-03" db="EMBL/GenBank/DDBJ databases">
        <title>Genomic Encyclopedia of Type Strains, Phase IV (KMG-IV): sequencing the most valuable type-strain genomes for metagenomic binning, comparative biology and taxonomic classification.</title>
        <authorList>
            <person name="Goeker M."/>
        </authorList>
    </citation>
    <scope>NUCLEOTIDE SEQUENCE</scope>
    <source>
        <strain evidence="7">DSM 26232</strain>
    </source>
</reference>
<keyword evidence="2" id="KW-0813">Transport</keyword>
<dbReference type="OrthoDB" id="87732at2157"/>
<dbReference type="InterPro" id="IPR050763">
    <property type="entry name" value="ABC_transporter_ATP-binding"/>
</dbReference>
<dbReference type="InterPro" id="IPR027417">
    <property type="entry name" value="P-loop_NTPase"/>
</dbReference>
<keyword evidence="4" id="KW-0067">ATP-binding</keyword>
<dbReference type="Gene3D" id="3.40.50.300">
    <property type="entry name" value="P-loop containing nucleotide triphosphate hydrolases"/>
    <property type="match status" value="1"/>
</dbReference>
<name>A0A8T4H125_9EURY</name>
<proteinExistence type="inferred from homology"/>
<dbReference type="PANTHER" id="PTHR42711:SF5">
    <property type="entry name" value="ABC TRANSPORTER ATP-BINDING PROTEIN NATA"/>
    <property type="match status" value="1"/>
</dbReference>
<dbReference type="Proteomes" id="UP000823736">
    <property type="component" value="Unassembled WGS sequence"/>
</dbReference>
<evidence type="ECO:0000313" key="7">
    <source>
        <dbReference type="EMBL" id="MBP1987285.1"/>
    </source>
</evidence>
<organism evidence="7 8">
    <name type="scientific">Halolamina salifodinae</name>
    <dbReference type="NCBI Taxonomy" id="1202767"/>
    <lineage>
        <taxon>Archaea</taxon>
        <taxon>Methanobacteriati</taxon>
        <taxon>Methanobacteriota</taxon>
        <taxon>Stenosarchaea group</taxon>
        <taxon>Halobacteria</taxon>
        <taxon>Halobacteriales</taxon>
        <taxon>Haloferacaceae</taxon>
    </lineage>
</organism>
<evidence type="ECO:0000259" key="6">
    <source>
        <dbReference type="Pfam" id="PF00005"/>
    </source>
</evidence>
<dbReference type="SUPFAM" id="SSF52540">
    <property type="entry name" value="P-loop containing nucleoside triphosphate hydrolases"/>
    <property type="match status" value="1"/>
</dbReference>
<dbReference type="AlphaFoldDB" id="A0A8T4H125"/>
<dbReference type="GO" id="GO:0016887">
    <property type="term" value="F:ATP hydrolysis activity"/>
    <property type="evidence" value="ECO:0007669"/>
    <property type="project" value="InterPro"/>
</dbReference>
<gene>
    <name evidence="7" type="ORF">J2753_001783</name>
</gene>
<evidence type="ECO:0000256" key="3">
    <source>
        <dbReference type="ARBA" id="ARBA00022741"/>
    </source>
</evidence>
<dbReference type="GO" id="GO:0005524">
    <property type="term" value="F:ATP binding"/>
    <property type="evidence" value="ECO:0007669"/>
    <property type="project" value="UniProtKB-KW"/>
</dbReference>
<feature type="domain" description="ABC transporter" evidence="6">
    <location>
        <begin position="21"/>
        <end position="77"/>
    </location>
</feature>
<comment type="similarity">
    <text evidence="1">Belongs to the ABC transporter superfamily.</text>
</comment>
<dbReference type="PANTHER" id="PTHR42711">
    <property type="entry name" value="ABC TRANSPORTER ATP-BINDING PROTEIN"/>
    <property type="match status" value="1"/>
</dbReference>
<sequence length="102" mass="10773">MIRAAGLRKTYGESVAVEGGEFEAAMGGIFGIVGPNGAGKTATLKMLSGLVEPTAGEATVDSLTEESDRGTMELLRKLLLSTAEQRTRRRSSTPPFAAHRHV</sequence>
<evidence type="ECO:0000313" key="8">
    <source>
        <dbReference type="Proteomes" id="UP000823736"/>
    </source>
</evidence>
<dbReference type="Pfam" id="PF00005">
    <property type="entry name" value="ABC_tran"/>
    <property type="match status" value="1"/>
</dbReference>
<protein>
    <submittedName>
        <fullName evidence="7">ABC-type multidrug transport system ATPase subunit</fullName>
    </submittedName>
</protein>
<accession>A0A8T4H125</accession>
<dbReference type="EMBL" id="JAGGLC010000003">
    <property type="protein sequence ID" value="MBP1987285.1"/>
    <property type="molecule type" value="Genomic_DNA"/>
</dbReference>
<evidence type="ECO:0000256" key="1">
    <source>
        <dbReference type="ARBA" id="ARBA00005417"/>
    </source>
</evidence>
<comment type="caution">
    <text evidence="7">The sequence shown here is derived from an EMBL/GenBank/DDBJ whole genome shotgun (WGS) entry which is preliminary data.</text>
</comment>
<feature type="region of interest" description="Disordered" evidence="5">
    <location>
        <begin position="83"/>
        <end position="102"/>
    </location>
</feature>
<keyword evidence="8" id="KW-1185">Reference proteome</keyword>
<evidence type="ECO:0000256" key="4">
    <source>
        <dbReference type="ARBA" id="ARBA00022840"/>
    </source>
</evidence>
<dbReference type="InterPro" id="IPR003439">
    <property type="entry name" value="ABC_transporter-like_ATP-bd"/>
</dbReference>